<accession>F4PI66</accession>
<dbReference type="Proteomes" id="UP000007797">
    <property type="component" value="Unassembled WGS sequence"/>
</dbReference>
<dbReference type="GeneID" id="14877458"/>
<dbReference type="OMA" id="DLIDWAY"/>
<feature type="compositionally biased region" description="Low complexity" evidence="1">
    <location>
        <begin position="278"/>
        <end position="288"/>
    </location>
</feature>
<feature type="compositionally biased region" description="Basic residues" evidence="1">
    <location>
        <begin position="361"/>
        <end position="372"/>
    </location>
</feature>
<dbReference type="Pfam" id="PF18953">
    <property type="entry name" value="SAP_new25"/>
    <property type="match status" value="1"/>
</dbReference>
<feature type="region of interest" description="Disordered" evidence="1">
    <location>
        <begin position="270"/>
        <end position="372"/>
    </location>
</feature>
<proteinExistence type="predicted"/>
<organism evidence="2 3">
    <name type="scientific">Cavenderia fasciculata</name>
    <name type="common">Slime mold</name>
    <name type="synonym">Dictyostelium fasciculatum</name>
    <dbReference type="NCBI Taxonomy" id="261658"/>
    <lineage>
        <taxon>Eukaryota</taxon>
        <taxon>Amoebozoa</taxon>
        <taxon>Evosea</taxon>
        <taxon>Eumycetozoa</taxon>
        <taxon>Dictyostelia</taxon>
        <taxon>Acytosteliales</taxon>
        <taxon>Cavenderiaceae</taxon>
        <taxon>Cavenderia</taxon>
    </lineage>
</organism>
<dbReference type="OrthoDB" id="21013at2759"/>
<dbReference type="RefSeq" id="XP_004363200.1">
    <property type="nucleotide sequence ID" value="XM_004363143.1"/>
</dbReference>
<gene>
    <name evidence="2" type="ORF">DFA_03598</name>
</gene>
<keyword evidence="2" id="KW-0238">DNA-binding</keyword>
<protein>
    <submittedName>
        <fullName evidence="2">SAP DNA-binding domain-containing protein</fullName>
    </submittedName>
</protein>
<dbReference type="KEGG" id="dfa:DFA_03598"/>
<feature type="compositionally biased region" description="Polar residues" evidence="1">
    <location>
        <begin position="342"/>
        <end position="360"/>
    </location>
</feature>
<feature type="compositionally biased region" description="Acidic residues" evidence="1">
    <location>
        <begin position="301"/>
        <end position="334"/>
    </location>
</feature>
<sequence>MSSIDDLIKKFATATLFEDPSFASKVALSDEEKAKKDASLSTKKMKEHLLERCEFYGLKGFLRTLSLAELKELYTPFVEKDEKPYAMRIKYIKRLSTKIAGLTISKFLTKHCNDKILEILAEHCTTPKASLKTNLVAELREGGLRLILSDTPNAVLQKMVDDQNINFQSNNQDLLIDTLMSGKAPKEIKKKKKEVVIEFVDKKPKLAKGKNLGYHDIFQHYNLEELADYARDKRIKVSGTKPELIRRILAFWETGADGFKPEKVKKEKKEVEKKVKKTTTTTTTTTTKAATPDTEVAAPIQDEEVESDEDSSDAEDEEPDQQVEADDTDDEEVEVTLKSVAAKTTETPVTPIKKQTSVIKTSKKTRGKTTPK</sequence>
<reference evidence="3" key="1">
    <citation type="journal article" date="2011" name="Genome Res.">
        <title>Phylogeny-wide analysis of social amoeba genomes highlights ancient origins for complex intercellular communication.</title>
        <authorList>
            <person name="Heidel A.J."/>
            <person name="Lawal H.M."/>
            <person name="Felder M."/>
            <person name="Schilde C."/>
            <person name="Helps N.R."/>
            <person name="Tunggal B."/>
            <person name="Rivero F."/>
            <person name="John U."/>
            <person name="Schleicher M."/>
            <person name="Eichinger L."/>
            <person name="Platzer M."/>
            <person name="Noegel A.A."/>
            <person name="Schaap P."/>
            <person name="Gloeckner G."/>
        </authorList>
    </citation>
    <scope>NUCLEOTIDE SEQUENCE [LARGE SCALE GENOMIC DNA]</scope>
    <source>
        <strain evidence="3">SH3</strain>
    </source>
</reference>
<evidence type="ECO:0000313" key="3">
    <source>
        <dbReference type="Proteomes" id="UP000007797"/>
    </source>
</evidence>
<dbReference type="AlphaFoldDB" id="F4PI66"/>
<keyword evidence="3" id="KW-1185">Reference proteome</keyword>
<dbReference type="EMBL" id="GL883006">
    <property type="protein sequence ID" value="EGG25349.1"/>
    <property type="molecule type" value="Genomic_DNA"/>
</dbReference>
<name>F4PI66_CACFS</name>
<evidence type="ECO:0000256" key="1">
    <source>
        <dbReference type="SAM" id="MobiDB-lite"/>
    </source>
</evidence>
<dbReference type="GO" id="GO:0003677">
    <property type="term" value="F:DNA binding"/>
    <property type="evidence" value="ECO:0007669"/>
    <property type="project" value="UniProtKB-KW"/>
</dbReference>
<evidence type="ECO:0000313" key="2">
    <source>
        <dbReference type="EMBL" id="EGG25349.1"/>
    </source>
</evidence>